<dbReference type="SUPFAM" id="SSF52540">
    <property type="entry name" value="P-loop containing nucleoside triphosphate hydrolases"/>
    <property type="match status" value="1"/>
</dbReference>
<dbReference type="Proteomes" id="UP000332933">
    <property type="component" value="Unassembled WGS sequence"/>
</dbReference>
<accession>A0A485KJM7</accession>
<keyword evidence="3" id="KW-1185">Reference proteome</keyword>
<dbReference type="InterPro" id="IPR027417">
    <property type="entry name" value="P-loop_NTPase"/>
</dbReference>
<dbReference type="EMBL" id="CAADRA010005114">
    <property type="protein sequence ID" value="VFT85075.1"/>
    <property type="molecule type" value="Genomic_DNA"/>
</dbReference>
<evidence type="ECO:0000313" key="1">
    <source>
        <dbReference type="EMBL" id="KAF0701336.1"/>
    </source>
</evidence>
<proteinExistence type="predicted"/>
<protein>
    <submittedName>
        <fullName evidence="2">Aste57867_8187 protein</fullName>
    </submittedName>
</protein>
<dbReference type="AlphaFoldDB" id="A0A485KJM7"/>
<gene>
    <name evidence="2" type="primary">Aste57867_8187</name>
    <name evidence="1" type="ORF">As57867_008156</name>
    <name evidence="2" type="ORF">ASTE57867_8187</name>
</gene>
<dbReference type="Pfam" id="PF17784">
    <property type="entry name" value="Sulfotransfer_4"/>
    <property type="match status" value="1"/>
</dbReference>
<dbReference type="OrthoDB" id="408152at2759"/>
<dbReference type="PANTHER" id="PTHR36978">
    <property type="entry name" value="P-LOOP CONTAINING NUCLEOTIDE TRIPHOSPHATE HYDROLASE"/>
    <property type="match status" value="1"/>
</dbReference>
<sequence>MPIEIVGCGFGRTGTTSLKLALQQLGYPTYHMVDLKLNEDEDFVKWKRIADKNGATTDWGDLFTPANGRPPYRATVDWPSTTYYESILAQYPHAKVILTVRDSPEQWLASVEATIAAPGRTQSAAMEALKRQIIWDHPAMFGGKFPDNGIAVYNAWIEHVKSHVPSERLLILNVKDGWRPLCEFLGLPVVQGPFPHANDRESFADRLRHAQGYVLPPATPGP</sequence>
<dbReference type="EMBL" id="VJMH01005093">
    <property type="protein sequence ID" value="KAF0701336.1"/>
    <property type="molecule type" value="Genomic_DNA"/>
</dbReference>
<dbReference type="InterPro" id="IPR040632">
    <property type="entry name" value="Sulfotransfer_4"/>
</dbReference>
<dbReference type="PANTHER" id="PTHR36978:SF4">
    <property type="entry name" value="P-LOOP CONTAINING NUCLEOSIDE TRIPHOSPHATE HYDROLASE PROTEIN"/>
    <property type="match status" value="1"/>
</dbReference>
<dbReference type="Gene3D" id="3.40.50.300">
    <property type="entry name" value="P-loop containing nucleotide triphosphate hydrolases"/>
    <property type="match status" value="1"/>
</dbReference>
<evidence type="ECO:0000313" key="3">
    <source>
        <dbReference type="Proteomes" id="UP000332933"/>
    </source>
</evidence>
<organism evidence="2 3">
    <name type="scientific">Aphanomyces stellatus</name>
    <dbReference type="NCBI Taxonomy" id="120398"/>
    <lineage>
        <taxon>Eukaryota</taxon>
        <taxon>Sar</taxon>
        <taxon>Stramenopiles</taxon>
        <taxon>Oomycota</taxon>
        <taxon>Saprolegniomycetes</taxon>
        <taxon>Saprolegniales</taxon>
        <taxon>Verrucalvaceae</taxon>
        <taxon>Aphanomyces</taxon>
    </lineage>
</organism>
<reference evidence="2 3" key="1">
    <citation type="submission" date="2019-03" db="EMBL/GenBank/DDBJ databases">
        <authorList>
            <person name="Gaulin E."/>
            <person name="Dumas B."/>
        </authorList>
    </citation>
    <scope>NUCLEOTIDE SEQUENCE [LARGE SCALE GENOMIC DNA]</scope>
    <source>
        <strain evidence="2">CBS 568.67</strain>
    </source>
</reference>
<name>A0A485KJM7_9STRA</name>
<reference evidence="1" key="2">
    <citation type="submission" date="2019-06" db="EMBL/GenBank/DDBJ databases">
        <title>Genomics analysis of Aphanomyces spp. identifies a new class of oomycete effector associated with host adaptation.</title>
        <authorList>
            <person name="Gaulin E."/>
        </authorList>
    </citation>
    <scope>NUCLEOTIDE SEQUENCE</scope>
    <source>
        <strain evidence="1">CBS 578.67</strain>
    </source>
</reference>
<evidence type="ECO:0000313" key="2">
    <source>
        <dbReference type="EMBL" id="VFT85075.1"/>
    </source>
</evidence>